<comment type="caution">
    <text evidence="3">The sequence shown here is derived from an EMBL/GenBank/DDBJ whole genome shotgun (WGS) entry which is preliminary data.</text>
</comment>
<proteinExistence type="predicted"/>
<dbReference type="RefSeq" id="WP_149389804.1">
    <property type="nucleotide sequence ID" value="NZ_SMRS01000001.1"/>
</dbReference>
<dbReference type="InterPro" id="IPR019734">
    <property type="entry name" value="TPR_rpt"/>
</dbReference>
<accession>A0A5A9W7V1</accession>
<organism evidence="3 4">
    <name type="scientific">Nitrincola tapanii</name>
    <dbReference type="NCBI Taxonomy" id="1708751"/>
    <lineage>
        <taxon>Bacteria</taxon>
        <taxon>Pseudomonadati</taxon>
        <taxon>Pseudomonadota</taxon>
        <taxon>Gammaproteobacteria</taxon>
        <taxon>Oceanospirillales</taxon>
        <taxon>Oceanospirillaceae</taxon>
        <taxon>Nitrincola</taxon>
    </lineage>
</organism>
<keyword evidence="1" id="KW-0802">TPR repeat</keyword>
<dbReference type="Proteomes" id="UP000325302">
    <property type="component" value="Unassembled WGS sequence"/>
</dbReference>
<evidence type="ECO:0000256" key="1">
    <source>
        <dbReference type="PROSITE-ProRule" id="PRU00339"/>
    </source>
</evidence>
<dbReference type="SUPFAM" id="SSF48452">
    <property type="entry name" value="TPR-like"/>
    <property type="match status" value="2"/>
</dbReference>
<reference evidence="3 4" key="1">
    <citation type="submission" date="2019-03" db="EMBL/GenBank/DDBJ databases">
        <title>Nitrincola sp. nov. isolated from an Indian soda lake.</title>
        <authorList>
            <person name="Joshi A."/>
            <person name="Thite S.V."/>
            <person name="Joseph N."/>
            <person name="Dhotre D."/>
            <person name="Moorthy M."/>
            <person name="Shouche Y.S."/>
        </authorList>
    </citation>
    <scope>NUCLEOTIDE SEQUENCE [LARGE SCALE GENOMIC DNA]</scope>
    <source>
        <strain evidence="3 4">MEB193</strain>
    </source>
</reference>
<dbReference type="Gene3D" id="1.25.40.10">
    <property type="entry name" value="Tetratricopeptide repeat domain"/>
    <property type="match status" value="3"/>
</dbReference>
<dbReference type="PANTHER" id="PTHR12558">
    <property type="entry name" value="CELL DIVISION CYCLE 16,23,27"/>
    <property type="match status" value="1"/>
</dbReference>
<dbReference type="PROSITE" id="PS51257">
    <property type="entry name" value="PROKAR_LIPOPROTEIN"/>
    <property type="match status" value="1"/>
</dbReference>
<evidence type="ECO:0000256" key="2">
    <source>
        <dbReference type="SAM" id="SignalP"/>
    </source>
</evidence>
<dbReference type="OrthoDB" id="9766710at2"/>
<dbReference type="AlphaFoldDB" id="A0A5A9W7V1"/>
<dbReference type="SMART" id="SM00028">
    <property type="entry name" value="TPR"/>
    <property type="match status" value="5"/>
</dbReference>
<gene>
    <name evidence="3" type="ORF">E1H14_02210</name>
</gene>
<feature type="signal peptide" evidence="2">
    <location>
        <begin position="1"/>
        <end position="21"/>
    </location>
</feature>
<evidence type="ECO:0000313" key="4">
    <source>
        <dbReference type="Proteomes" id="UP000325302"/>
    </source>
</evidence>
<sequence length="576" mass="65849">MNKFVALAISCGLFLTGCATAPQTMNSPPEWTLSEHPLPAIEYLPGQLNRESLFDLLSAEIAGHRGLFDEALEKYLFQASLTRDVAVAERATRIAQFMRDSSAVLEAAQIWSLADPQAAEPRRLVASILLHQQRFSEALPLLRDLLMDEEGEADALLLISSQSEALSVEVASQYLTLLNEISAVQPERLDLFLARGLLYLRLNEPELALQMFDLGLRQQPYQPQLVLQKSDILLQLGRNNEALDLLSRAVARHPEQQPLQIQYARTLLELGEYSRAERSIQQLLQRAAHEPQLQLYFALLLLDHQRLDTSREWLQRLQRQMPENRDLEFYLGHIAQLQGQREIAIGHYQAVDQGATFLQAQARLLELFNQAEHREQVESLMRQASLRQPEQSVELTLMLAEWLRKQNLKKETQAVLSEALKTRPNNTRLLYARALSYEPEQPERMLRDLRRAIALEPDSALLQNALGYTLTVYTQDYEEAHALISRALEQEPEDPAILDSMGWVLFKMGRAEKALFFLERAYALYPDPEVSAHLIEVLYSLGRKEDALSLLTQELAEHPEDRHLLDMVQRLHRGQP</sequence>
<dbReference type="PANTHER" id="PTHR12558:SF13">
    <property type="entry name" value="CELL DIVISION CYCLE PROTEIN 27 HOMOLOG"/>
    <property type="match status" value="1"/>
</dbReference>
<evidence type="ECO:0000313" key="3">
    <source>
        <dbReference type="EMBL" id="KAA0876554.1"/>
    </source>
</evidence>
<dbReference type="EMBL" id="SMRS01000001">
    <property type="protein sequence ID" value="KAA0876554.1"/>
    <property type="molecule type" value="Genomic_DNA"/>
</dbReference>
<keyword evidence="2" id="KW-0732">Signal</keyword>
<protein>
    <submittedName>
        <fullName evidence="3">Tetratricopeptide repeat protein</fullName>
    </submittedName>
</protein>
<dbReference type="Pfam" id="PF14559">
    <property type="entry name" value="TPR_19"/>
    <property type="match status" value="2"/>
</dbReference>
<dbReference type="PROSITE" id="PS50005">
    <property type="entry name" value="TPR"/>
    <property type="match status" value="2"/>
</dbReference>
<keyword evidence="4" id="KW-1185">Reference proteome</keyword>
<name>A0A5A9W7V1_9GAMM</name>
<feature type="repeat" description="TPR" evidence="1">
    <location>
        <begin position="495"/>
        <end position="528"/>
    </location>
</feature>
<feature type="repeat" description="TPR" evidence="1">
    <location>
        <begin position="189"/>
        <end position="222"/>
    </location>
</feature>
<feature type="chain" id="PRO_5022796053" evidence="2">
    <location>
        <begin position="22"/>
        <end position="576"/>
    </location>
</feature>
<dbReference type="InterPro" id="IPR011990">
    <property type="entry name" value="TPR-like_helical_dom_sf"/>
</dbReference>